<accession>A0A0S2I088</accession>
<dbReference type="PANTHER" id="PTHR35526">
    <property type="entry name" value="ANTI-SIGMA-F FACTOR RSBW-RELATED"/>
    <property type="match status" value="1"/>
</dbReference>
<dbReference type="InterPro" id="IPR003594">
    <property type="entry name" value="HATPase_dom"/>
</dbReference>
<evidence type="ECO:0000313" key="3">
    <source>
        <dbReference type="EMBL" id="ALO15697.1"/>
    </source>
</evidence>
<dbReference type="STRING" id="1307839.L21SP5_02060"/>
<dbReference type="SUPFAM" id="SSF55874">
    <property type="entry name" value="ATPase domain of HSP90 chaperone/DNA topoisomerase II/histidine kinase"/>
    <property type="match status" value="1"/>
</dbReference>
<name>A0A0S2I088_9BACT</name>
<sequence>MNKTISFSSDIKNISVVEQLIDDINRRFNLDKDIYGNILIAVLEAVTNSVIHGNKRNPDKKVNLAFDATDKNFQFIIEDEGPGFDFDNVPDPTKPINVEKPHGRGIFLMMRLSDDISFENNGRRVILKFFRK</sequence>
<evidence type="ECO:0000313" key="4">
    <source>
        <dbReference type="Proteomes" id="UP000064893"/>
    </source>
</evidence>
<protein>
    <submittedName>
        <fullName evidence="3">Serine-protein kinase RsbW</fullName>
        <ecNumber evidence="3">2.7.11.1</ecNumber>
    </submittedName>
</protein>
<evidence type="ECO:0000259" key="2">
    <source>
        <dbReference type="Pfam" id="PF13581"/>
    </source>
</evidence>
<dbReference type="RefSeq" id="WP_057953131.1">
    <property type="nucleotide sequence ID" value="NZ_CP013118.1"/>
</dbReference>
<keyword evidence="4" id="KW-1185">Reference proteome</keyword>
<dbReference type="Pfam" id="PF13581">
    <property type="entry name" value="HATPase_c_2"/>
    <property type="match status" value="1"/>
</dbReference>
<dbReference type="Gene3D" id="3.30.565.10">
    <property type="entry name" value="Histidine kinase-like ATPase, C-terminal domain"/>
    <property type="match status" value="1"/>
</dbReference>
<dbReference type="InterPro" id="IPR036890">
    <property type="entry name" value="HATPase_C_sf"/>
</dbReference>
<dbReference type="EC" id="2.7.11.1" evidence="3"/>
<feature type="domain" description="Histidine kinase/HSP90-like ATPase" evidence="2">
    <location>
        <begin position="7"/>
        <end position="128"/>
    </location>
</feature>
<dbReference type="InterPro" id="IPR050267">
    <property type="entry name" value="Anti-sigma-factor_SerPK"/>
</dbReference>
<dbReference type="KEGG" id="blq:L21SP5_02060"/>
<dbReference type="AlphaFoldDB" id="A0A0S2I088"/>
<keyword evidence="1" id="KW-0723">Serine/threonine-protein kinase</keyword>
<organism evidence="3 4">
    <name type="scientific">Salinivirga cyanobacteriivorans</name>
    <dbReference type="NCBI Taxonomy" id="1307839"/>
    <lineage>
        <taxon>Bacteria</taxon>
        <taxon>Pseudomonadati</taxon>
        <taxon>Bacteroidota</taxon>
        <taxon>Bacteroidia</taxon>
        <taxon>Bacteroidales</taxon>
        <taxon>Salinivirgaceae</taxon>
        <taxon>Salinivirga</taxon>
    </lineage>
</organism>
<dbReference type="GO" id="GO:0004674">
    <property type="term" value="F:protein serine/threonine kinase activity"/>
    <property type="evidence" value="ECO:0007669"/>
    <property type="project" value="UniProtKB-KW"/>
</dbReference>
<proteinExistence type="predicted"/>
<dbReference type="CDD" id="cd16936">
    <property type="entry name" value="HATPase_RsbW-like"/>
    <property type="match status" value="1"/>
</dbReference>
<keyword evidence="3" id="KW-0418">Kinase</keyword>
<dbReference type="EMBL" id="CP013118">
    <property type="protein sequence ID" value="ALO15697.1"/>
    <property type="molecule type" value="Genomic_DNA"/>
</dbReference>
<keyword evidence="3" id="KW-0808">Transferase</keyword>
<gene>
    <name evidence="3" type="primary">rsbW</name>
    <name evidence="3" type="ORF">L21SP5_02060</name>
</gene>
<dbReference type="PANTHER" id="PTHR35526:SF3">
    <property type="entry name" value="ANTI-SIGMA-F FACTOR RSBW"/>
    <property type="match status" value="1"/>
</dbReference>
<evidence type="ECO:0000256" key="1">
    <source>
        <dbReference type="ARBA" id="ARBA00022527"/>
    </source>
</evidence>
<dbReference type="Proteomes" id="UP000064893">
    <property type="component" value="Chromosome"/>
</dbReference>
<reference evidence="3 4" key="1">
    <citation type="submission" date="2015-11" db="EMBL/GenBank/DDBJ databases">
        <title>Description and complete genome sequence of a novel strain predominating in hypersaline microbial mats and representing a new family of the Bacteriodetes phylum.</title>
        <authorList>
            <person name="Spring S."/>
            <person name="Bunk B."/>
            <person name="Sproer C."/>
            <person name="Klenk H.-P."/>
        </authorList>
    </citation>
    <scope>NUCLEOTIDE SEQUENCE [LARGE SCALE GENOMIC DNA]</scope>
    <source>
        <strain evidence="3 4">L21-Spi-D4</strain>
    </source>
</reference>